<accession>A0A811YKQ4</accession>
<sequence>MPPSFSSPLPSGPDRDKCILYWFASSSGPQSEHFLQDSVAKAVPGKLQPLLEGLKQLSTSAANQPLCIFKLQQHLWDQ</sequence>
<dbReference type="AlphaFoldDB" id="A0A811YKQ4"/>
<name>A0A811YKQ4_NYCPR</name>
<proteinExistence type="predicted"/>
<reference evidence="1" key="1">
    <citation type="submission" date="2020-12" db="EMBL/GenBank/DDBJ databases">
        <authorList>
            <consortium name="Molecular Ecology Group"/>
        </authorList>
    </citation>
    <scope>NUCLEOTIDE SEQUENCE</scope>
    <source>
        <strain evidence="1">TBG_1078</strain>
    </source>
</reference>
<comment type="caution">
    <text evidence="1">The sequence shown here is derived from an EMBL/GenBank/DDBJ whole genome shotgun (WGS) entry which is preliminary data.</text>
</comment>
<dbReference type="EMBL" id="CAJHUB010000677">
    <property type="protein sequence ID" value="CAD7676625.1"/>
    <property type="molecule type" value="Genomic_DNA"/>
</dbReference>
<dbReference type="Pfam" id="PF14969">
    <property type="entry name" value="DUF4508"/>
    <property type="match status" value="1"/>
</dbReference>
<evidence type="ECO:0000313" key="2">
    <source>
        <dbReference type="Proteomes" id="UP000645828"/>
    </source>
</evidence>
<dbReference type="PANTHER" id="PTHR16260:SF3">
    <property type="entry name" value="CHROMOSOME 14 OPEN READING FRAME 119-LIKE-RELATED"/>
    <property type="match status" value="1"/>
</dbReference>
<organism evidence="1 2">
    <name type="scientific">Nyctereutes procyonoides</name>
    <name type="common">Raccoon dog</name>
    <name type="synonym">Canis procyonoides</name>
    <dbReference type="NCBI Taxonomy" id="34880"/>
    <lineage>
        <taxon>Eukaryota</taxon>
        <taxon>Metazoa</taxon>
        <taxon>Chordata</taxon>
        <taxon>Craniata</taxon>
        <taxon>Vertebrata</taxon>
        <taxon>Euteleostomi</taxon>
        <taxon>Mammalia</taxon>
        <taxon>Eutheria</taxon>
        <taxon>Laurasiatheria</taxon>
        <taxon>Carnivora</taxon>
        <taxon>Caniformia</taxon>
        <taxon>Canidae</taxon>
        <taxon>Nyctereutes</taxon>
    </lineage>
</organism>
<dbReference type="Proteomes" id="UP000645828">
    <property type="component" value="Unassembled WGS sequence"/>
</dbReference>
<evidence type="ECO:0000313" key="1">
    <source>
        <dbReference type="EMBL" id="CAD7676625.1"/>
    </source>
</evidence>
<dbReference type="PANTHER" id="PTHR16260">
    <property type="entry name" value="SIMILAR TO 1700123O20RIK PROTEIN"/>
    <property type="match status" value="1"/>
</dbReference>
<gene>
    <name evidence="1" type="ORF">NYPRO_LOCUS9420</name>
</gene>
<protein>
    <submittedName>
        <fullName evidence="1">(raccoon dog) hypothetical protein</fullName>
    </submittedName>
</protein>
<keyword evidence="2" id="KW-1185">Reference proteome</keyword>
<dbReference type="InterPro" id="IPR028019">
    <property type="entry name" value="DUF4508"/>
</dbReference>